<feature type="domain" description="Exonuclease VII large subunit C-terminal" evidence="7">
    <location>
        <begin position="123"/>
        <end position="324"/>
    </location>
</feature>
<comment type="similarity">
    <text evidence="5 6">Belongs to the XseA family.</text>
</comment>
<dbReference type="GO" id="GO:0008855">
    <property type="term" value="F:exodeoxyribonuclease VII activity"/>
    <property type="evidence" value="ECO:0007669"/>
    <property type="project" value="UniProtKB-UniRule"/>
</dbReference>
<evidence type="ECO:0000256" key="5">
    <source>
        <dbReference type="HAMAP-Rule" id="MF_00378"/>
    </source>
</evidence>
<keyword evidence="2 5" id="KW-0540">Nuclease</keyword>
<keyword evidence="1 5" id="KW-0963">Cytoplasm</keyword>
<evidence type="ECO:0000259" key="8">
    <source>
        <dbReference type="Pfam" id="PF13742"/>
    </source>
</evidence>
<dbReference type="EC" id="3.1.11.6" evidence="5"/>
<dbReference type="GO" id="GO:0009318">
    <property type="term" value="C:exodeoxyribonuclease VII complex"/>
    <property type="evidence" value="ECO:0007669"/>
    <property type="project" value="UniProtKB-UniRule"/>
</dbReference>
<name>A0A371J7H8_9FIRM</name>
<dbReference type="CDD" id="cd04489">
    <property type="entry name" value="ExoVII_LU_OBF"/>
    <property type="match status" value="1"/>
</dbReference>
<dbReference type="InterPro" id="IPR025824">
    <property type="entry name" value="OB-fold_nuc-bd_dom"/>
</dbReference>
<comment type="function">
    <text evidence="5">Bidirectionally degrades single-stranded DNA into large acid-insoluble oligonucleotides, which are then degraded further into small acid-soluble oligonucleotides.</text>
</comment>
<evidence type="ECO:0000256" key="6">
    <source>
        <dbReference type="RuleBase" id="RU004355"/>
    </source>
</evidence>
<sequence>MKIRALDISEANSYIKRILINDPILYNLKVKGEISNFKVHSSGNVYLSLKDSNSKLNCVIFKSNFDKSIQLDNGIKVIASGYISVYERDGSYQLYINSIEIEGMGNLYIEFNKLKEKLRQEGLFDSKYKKTIPKYPEKIGVITSETGAVIRDIINVIRRRYPKVNIKLYPVTVQGNKSALDICEGIKFFNIFNNVDTIIVGRGGGSIEELWSFNEEIVAREVFNSSIPIISAVGHETDFTICDFVSDMRAPTPSAAAEIATPSLEDIVYKLGNIKERMNKSLISQMQIDKYRLNSVFDKINNYLESYIIRDKVIQLDRIYDKITSEAESNITSEKEKLSKAGALLHNLSPLATIDRGYSIVQKYGEVINSVKTIEAKDNLEIVLKDGSLECTVETIINKEEV</sequence>
<comment type="subcellular location">
    <subcellularLocation>
        <location evidence="5 6">Cytoplasm</location>
    </subcellularLocation>
</comment>
<dbReference type="PANTHER" id="PTHR30008:SF0">
    <property type="entry name" value="EXODEOXYRIBONUCLEASE 7 LARGE SUBUNIT"/>
    <property type="match status" value="1"/>
</dbReference>
<dbReference type="GO" id="GO:0005737">
    <property type="term" value="C:cytoplasm"/>
    <property type="evidence" value="ECO:0007669"/>
    <property type="project" value="UniProtKB-SubCell"/>
</dbReference>
<keyword evidence="10" id="KW-1185">Reference proteome</keyword>
<dbReference type="InterPro" id="IPR003753">
    <property type="entry name" value="Exonuc_VII_L"/>
</dbReference>
<keyword evidence="4 5" id="KW-0269">Exonuclease</keyword>
<evidence type="ECO:0000256" key="1">
    <source>
        <dbReference type="ARBA" id="ARBA00022490"/>
    </source>
</evidence>
<dbReference type="GO" id="GO:0006308">
    <property type="term" value="P:DNA catabolic process"/>
    <property type="evidence" value="ECO:0007669"/>
    <property type="project" value="UniProtKB-UniRule"/>
</dbReference>
<dbReference type="OrthoDB" id="9802795at2"/>
<gene>
    <name evidence="5" type="primary">xseA</name>
    <name evidence="9" type="ORF">CHL78_004140</name>
</gene>
<dbReference type="Pfam" id="PF02601">
    <property type="entry name" value="Exonuc_VII_L"/>
    <property type="match status" value="1"/>
</dbReference>
<evidence type="ECO:0000259" key="7">
    <source>
        <dbReference type="Pfam" id="PF02601"/>
    </source>
</evidence>
<dbReference type="EMBL" id="NOJY02000005">
    <property type="protein sequence ID" value="RDY28732.1"/>
    <property type="molecule type" value="Genomic_DNA"/>
</dbReference>
<comment type="catalytic activity">
    <reaction evidence="5 6">
        <text>Exonucleolytic cleavage in either 5'- to 3'- or 3'- to 5'-direction to yield nucleoside 5'-phosphates.</text>
        <dbReference type="EC" id="3.1.11.6"/>
    </reaction>
</comment>
<comment type="caution">
    <text evidence="9">The sequence shown here is derived from an EMBL/GenBank/DDBJ whole genome shotgun (WGS) entry which is preliminary data.</text>
</comment>
<dbReference type="NCBIfam" id="TIGR00237">
    <property type="entry name" value="xseA"/>
    <property type="match status" value="1"/>
</dbReference>
<protein>
    <recommendedName>
        <fullName evidence="5">Exodeoxyribonuclease 7 large subunit</fullName>
        <ecNumber evidence="5">3.1.11.6</ecNumber>
    </recommendedName>
    <alternativeName>
        <fullName evidence="5">Exodeoxyribonuclease VII large subunit</fullName>
        <shortName evidence="5">Exonuclease VII large subunit</shortName>
    </alternativeName>
</protein>
<dbReference type="RefSeq" id="WP_094366549.1">
    <property type="nucleotide sequence ID" value="NZ_NOJY02000005.1"/>
</dbReference>
<evidence type="ECO:0000256" key="2">
    <source>
        <dbReference type="ARBA" id="ARBA00022722"/>
    </source>
</evidence>
<organism evidence="9 10">
    <name type="scientific">Romboutsia weinsteinii</name>
    <dbReference type="NCBI Taxonomy" id="2020949"/>
    <lineage>
        <taxon>Bacteria</taxon>
        <taxon>Bacillati</taxon>
        <taxon>Bacillota</taxon>
        <taxon>Clostridia</taxon>
        <taxon>Peptostreptococcales</taxon>
        <taxon>Peptostreptococcaceae</taxon>
        <taxon>Romboutsia</taxon>
    </lineage>
</organism>
<dbReference type="PANTHER" id="PTHR30008">
    <property type="entry name" value="EXODEOXYRIBONUCLEASE 7 LARGE SUBUNIT"/>
    <property type="match status" value="1"/>
</dbReference>
<proteinExistence type="inferred from homology"/>
<evidence type="ECO:0000313" key="10">
    <source>
        <dbReference type="Proteomes" id="UP000215694"/>
    </source>
</evidence>
<dbReference type="InterPro" id="IPR020579">
    <property type="entry name" value="Exonuc_VII_lsu_C"/>
</dbReference>
<dbReference type="Proteomes" id="UP000215694">
    <property type="component" value="Unassembled WGS sequence"/>
</dbReference>
<dbReference type="AlphaFoldDB" id="A0A371J7H8"/>
<reference evidence="9 10" key="1">
    <citation type="journal article" date="2017" name="Genome Announc.">
        <title>Draft Genome Sequence of Romboutsia weinsteinii sp. nov. Strain CCRI-19649(T) Isolated from Surface Water.</title>
        <authorList>
            <person name="Maheux A.F."/>
            <person name="Boudreau D.K."/>
            <person name="Berube E."/>
            <person name="Boissinot M."/>
            <person name="Cantin P."/>
            <person name="Raymond F."/>
            <person name="Corbeil J."/>
            <person name="Omar R.F."/>
            <person name="Bergeron M.G."/>
        </authorList>
    </citation>
    <scope>NUCLEOTIDE SEQUENCE [LARGE SCALE GENOMIC DNA]</scope>
    <source>
        <strain evidence="9 10">CCRI-19649</strain>
    </source>
</reference>
<keyword evidence="3 5" id="KW-0378">Hydrolase</keyword>
<feature type="domain" description="OB-fold nucleic acid binding" evidence="8">
    <location>
        <begin position="7"/>
        <end position="100"/>
    </location>
</feature>
<dbReference type="Pfam" id="PF13742">
    <property type="entry name" value="tRNA_anti_2"/>
    <property type="match status" value="1"/>
</dbReference>
<evidence type="ECO:0000256" key="3">
    <source>
        <dbReference type="ARBA" id="ARBA00022801"/>
    </source>
</evidence>
<accession>A0A371J7H8</accession>
<dbReference type="GO" id="GO:0003676">
    <property type="term" value="F:nucleic acid binding"/>
    <property type="evidence" value="ECO:0007669"/>
    <property type="project" value="InterPro"/>
</dbReference>
<dbReference type="HAMAP" id="MF_00378">
    <property type="entry name" value="Exonuc_7_L"/>
    <property type="match status" value="1"/>
</dbReference>
<evidence type="ECO:0000313" key="9">
    <source>
        <dbReference type="EMBL" id="RDY28732.1"/>
    </source>
</evidence>
<evidence type="ECO:0000256" key="4">
    <source>
        <dbReference type="ARBA" id="ARBA00022839"/>
    </source>
</evidence>
<comment type="subunit">
    <text evidence="5">Heterooligomer composed of large and small subunits.</text>
</comment>